<dbReference type="EMBL" id="JAAMPC010000004">
    <property type="protein sequence ID" value="KAG2316596.1"/>
    <property type="molecule type" value="Genomic_DNA"/>
</dbReference>
<reference evidence="1 2" key="1">
    <citation type="submission" date="2020-02" db="EMBL/GenBank/DDBJ databases">
        <authorList>
            <person name="Ma Q."/>
            <person name="Huang Y."/>
            <person name="Song X."/>
            <person name="Pei D."/>
        </authorList>
    </citation>
    <scope>NUCLEOTIDE SEQUENCE [LARGE SCALE GENOMIC DNA]</scope>
    <source>
        <strain evidence="1">Sxm20200214</strain>
        <tissue evidence="1">Leaf</tissue>
    </source>
</reference>
<comment type="caution">
    <text evidence="1">The sequence shown here is derived from an EMBL/GenBank/DDBJ whole genome shotgun (WGS) entry which is preliminary data.</text>
</comment>
<keyword evidence="2" id="KW-1185">Reference proteome</keyword>
<dbReference type="Proteomes" id="UP000886595">
    <property type="component" value="Unassembled WGS sequence"/>
</dbReference>
<proteinExistence type="predicted"/>
<dbReference type="AlphaFoldDB" id="A0A8X7VS99"/>
<sequence length="63" mass="6663">MCGYPHGSHRGVSPALWEKISHGQSPVGAVIRVESSRFLLTGYVNLEASQTAIVGISGLLTPE</sequence>
<name>A0A8X7VS99_BRACI</name>
<organism evidence="1 2">
    <name type="scientific">Brassica carinata</name>
    <name type="common">Ethiopian mustard</name>
    <name type="synonym">Abyssinian cabbage</name>
    <dbReference type="NCBI Taxonomy" id="52824"/>
    <lineage>
        <taxon>Eukaryota</taxon>
        <taxon>Viridiplantae</taxon>
        <taxon>Streptophyta</taxon>
        <taxon>Embryophyta</taxon>
        <taxon>Tracheophyta</taxon>
        <taxon>Spermatophyta</taxon>
        <taxon>Magnoliopsida</taxon>
        <taxon>eudicotyledons</taxon>
        <taxon>Gunneridae</taxon>
        <taxon>Pentapetalae</taxon>
        <taxon>rosids</taxon>
        <taxon>malvids</taxon>
        <taxon>Brassicales</taxon>
        <taxon>Brassicaceae</taxon>
        <taxon>Brassiceae</taxon>
        <taxon>Brassica</taxon>
    </lineage>
</organism>
<evidence type="ECO:0000313" key="1">
    <source>
        <dbReference type="EMBL" id="KAG2316596.1"/>
    </source>
</evidence>
<evidence type="ECO:0000313" key="2">
    <source>
        <dbReference type="Proteomes" id="UP000886595"/>
    </source>
</evidence>
<accession>A0A8X7VS99</accession>
<protein>
    <submittedName>
        <fullName evidence="1">Uncharacterized protein</fullName>
    </submittedName>
</protein>
<gene>
    <name evidence="1" type="ORF">Bca52824_019718</name>
</gene>